<accession>A0A382B697</accession>
<evidence type="ECO:0000313" key="2">
    <source>
        <dbReference type="EMBL" id="SVB09219.1"/>
    </source>
</evidence>
<feature type="non-terminal residue" evidence="2">
    <location>
        <position position="73"/>
    </location>
</feature>
<reference evidence="2" key="1">
    <citation type="submission" date="2018-05" db="EMBL/GenBank/DDBJ databases">
        <authorList>
            <person name="Lanie J.A."/>
            <person name="Ng W.-L."/>
            <person name="Kazmierczak K.M."/>
            <person name="Andrzejewski T.M."/>
            <person name="Davidsen T.M."/>
            <person name="Wayne K.J."/>
            <person name="Tettelin H."/>
            <person name="Glass J.I."/>
            <person name="Rusch D."/>
            <person name="Podicherti R."/>
            <person name="Tsui H.-C.T."/>
            <person name="Winkler M.E."/>
        </authorList>
    </citation>
    <scope>NUCLEOTIDE SEQUENCE</scope>
</reference>
<dbReference type="GO" id="GO:0003824">
    <property type="term" value="F:catalytic activity"/>
    <property type="evidence" value="ECO:0007669"/>
    <property type="project" value="InterPro"/>
</dbReference>
<protein>
    <recommendedName>
        <fullName evidence="1">Flavoprotein domain-containing protein</fullName>
    </recommendedName>
</protein>
<dbReference type="InterPro" id="IPR003382">
    <property type="entry name" value="Flavoprotein"/>
</dbReference>
<sequence length="73" mass="8125">MNNIENKKILLIICGGISAYKSLEIIRLLKKQGATVKSILTQSAKKFVTPLSVASLSQEKVYDDLFSHENESE</sequence>
<name>A0A382B697_9ZZZZ</name>
<dbReference type="Gene3D" id="3.40.50.1950">
    <property type="entry name" value="Flavin prenyltransferase-like"/>
    <property type="match status" value="1"/>
</dbReference>
<dbReference type="InterPro" id="IPR036551">
    <property type="entry name" value="Flavin_trans-like"/>
</dbReference>
<organism evidence="2">
    <name type="scientific">marine metagenome</name>
    <dbReference type="NCBI Taxonomy" id="408172"/>
    <lineage>
        <taxon>unclassified sequences</taxon>
        <taxon>metagenomes</taxon>
        <taxon>ecological metagenomes</taxon>
    </lineage>
</organism>
<proteinExistence type="predicted"/>
<evidence type="ECO:0000259" key="1">
    <source>
        <dbReference type="Pfam" id="PF02441"/>
    </source>
</evidence>
<gene>
    <name evidence="2" type="ORF">METZ01_LOCUS162073</name>
</gene>
<dbReference type="SUPFAM" id="SSF52507">
    <property type="entry name" value="Homo-oligomeric flavin-containing Cys decarboxylases, HFCD"/>
    <property type="match status" value="1"/>
</dbReference>
<dbReference type="AlphaFoldDB" id="A0A382B697"/>
<dbReference type="Pfam" id="PF02441">
    <property type="entry name" value="Flavoprotein"/>
    <property type="match status" value="1"/>
</dbReference>
<feature type="domain" description="Flavoprotein" evidence="1">
    <location>
        <begin position="7"/>
        <end position="55"/>
    </location>
</feature>
<dbReference type="EMBL" id="UINC01028363">
    <property type="protein sequence ID" value="SVB09219.1"/>
    <property type="molecule type" value="Genomic_DNA"/>
</dbReference>